<keyword evidence="4" id="KW-1185">Reference proteome</keyword>
<name>A0AA96RNQ2_9BACL</name>
<dbReference type="Pfam" id="PF02311">
    <property type="entry name" value="AraC_binding"/>
    <property type="match status" value="1"/>
</dbReference>
<gene>
    <name evidence="3" type="ORF">MJB10_06630</name>
</gene>
<dbReference type="SUPFAM" id="SSF51215">
    <property type="entry name" value="Regulatory protein AraC"/>
    <property type="match status" value="1"/>
</dbReference>
<sequence length="204" mass="22885">MFIRKSGYYADTAGMEMENGGIHPYSELLYIVAGNALLTWAGKDYTVQAQDLILLPPNTPHELNRLSPGLSYYYLELDLAGDVAFPDTKKARIWCELQSVLDRASPLIRMLHGSLQLLGQLIQDRGRFPSTIFNSYVQSELSNILLSVDYVLRSATPTTADGNTWEAGKRNIVDTLMSYMESHYKENSITLQTLVSLVHLIPLI</sequence>
<dbReference type="EMBL" id="CP130319">
    <property type="protein sequence ID" value="WNR45772.1"/>
    <property type="molecule type" value="Genomic_DNA"/>
</dbReference>
<keyword evidence="1" id="KW-0238">DNA-binding</keyword>
<evidence type="ECO:0000313" key="3">
    <source>
        <dbReference type="EMBL" id="WNR45772.1"/>
    </source>
</evidence>
<protein>
    <submittedName>
        <fullName evidence="3">AraC family ligand binding domain-containing protein</fullName>
    </submittedName>
</protein>
<evidence type="ECO:0000256" key="1">
    <source>
        <dbReference type="ARBA" id="ARBA00023125"/>
    </source>
</evidence>
<dbReference type="GO" id="GO:0003677">
    <property type="term" value="F:DNA binding"/>
    <property type="evidence" value="ECO:0007669"/>
    <property type="project" value="UniProtKB-KW"/>
</dbReference>
<dbReference type="AlphaFoldDB" id="A0AA96RNQ2"/>
<dbReference type="KEGG" id="proo:MJB10_06630"/>
<dbReference type="Proteomes" id="UP001304650">
    <property type="component" value="Chromosome"/>
</dbReference>
<dbReference type="RefSeq" id="WP_314802791.1">
    <property type="nucleotide sequence ID" value="NZ_CP130319.1"/>
</dbReference>
<evidence type="ECO:0000313" key="4">
    <source>
        <dbReference type="Proteomes" id="UP001304650"/>
    </source>
</evidence>
<proteinExistence type="predicted"/>
<organism evidence="3 4">
    <name type="scientific">Paenibacillus roseopurpureus</name>
    <dbReference type="NCBI Taxonomy" id="2918901"/>
    <lineage>
        <taxon>Bacteria</taxon>
        <taxon>Bacillati</taxon>
        <taxon>Bacillota</taxon>
        <taxon>Bacilli</taxon>
        <taxon>Bacillales</taxon>
        <taxon>Paenibacillaceae</taxon>
        <taxon>Paenibacillus</taxon>
    </lineage>
</organism>
<reference evidence="3" key="1">
    <citation type="submission" date="2022-02" db="EMBL/GenBank/DDBJ databases">
        <title>Paenibacillus sp. MBLB1832 Whole Genome Shotgun Sequencing.</title>
        <authorList>
            <person name="Hwang C.Y."/>
            <person name="Cho E.-S."/>
            <person name="Seo M.-J."/>
        </authorList>
    </citation>
    <scope>NUCLEOTIDE SEQUENCE</scope>
    <source>
        <strain evidence="3">MBLB1832</strain>
    </source>
</reference>
<dbReference type="InterPro" id="IPR003313">
    <property type="entry name" value="AraC-bd"/>
</dbReference>
<dbReference type="InterPro" id="IPR014710">
    <property type="entry name" value="RmlC-like_jellyroll"/>
</dbReference>
<dbReference type="Gene3D" id="2.60.120.10">
    <property type="entry name" value="Jelly Rolls"/>
    <property type="match status" value="1"/>
</dbReference>
<dbReference type="InterPro" id="IPR037923">
    <property type="entry name" value="HTH-like"/>
</dbReference>
<evidence type="ECO:0000259" key="2">
    <source>
        <dbReference type="Pfam" id="PF02311"/>
    </source>
</evidence>
<feature type="domain" description="AraC-type arabinose-binding/dimerisation" evidence="2">
    <location>
        <begin position="11"/>
        <end position="80"/>
    </location>
</feature>
<dbReference type="GO" id="GO:0006355">
    <property type="term" value="P:regulation of DNA-templated transcription"/>
    <property type="evidence" value="ECO:0007669"/>
    <property type="project" value="InterPro"/>
</dbReference>
<accession>A0AA96RNQ2</accession>